<keyword evidence="4 6" id="KW-1133">Transmembrane helix</keyword>
<dbReference type="PANTHER" id="PTHR38459">
    <property type="entry name" value="PROPHAGE BACTOPRENOL-LINKED GLUCOSE TRANSLOCASE HOMOLOG"/>
    <property type="match status" value="1"/>
</dbReference>
<evidence type="ECO:0000256" key="6">
    <source>
        <dbReference type="SAM" id="Phobius"/>
    </source>
</evidence>
<proteinExistence type="inferred from homology"/>
<evidence type="ECO:0000313" key="9">
    <source>
        <dbReference type="Proteomes" id="UP000228495"/>
    </source>
</evidence>
<keyword evidence="5 6" id="KW-0472">Membrane</keyword>
<dbReference type="Pfam" id="PF04138">
    <property type="entry name" value="GtrA_DPMS_TM"/>
    <property type="match status" value="1"/>
</dbReference>
<dbReference type="GO" id="GO:0005886">
    <property type="term" value="C:plasma membrane"/>
    <property type="evidence" value="ECO:0007669"/>
    <property type="project" value="TreeGrafter"/>
</dbReference>
<dbReference type="PANTHER" id="PTHR38459:SF1">
    <property type="entry name" value="PROPHAGE BACTOPRENOL-LINKED GLUCOSE TRANSLOCASE HOMOLOG"/>
    <property type="match status" value="1"/>
</dbReference>
<dbReference type="EMBL" id="PCSU01000059">
    <property type="protein sequence ID" value="PIP56358.1"/>
    <property type="molecule type" value="Genomic_DNA"/>
</dbReference>
<evidence type="ECO:0000256" key="4">
    <source>
        <dbReference type="ARBA" id="ARBA00022989"/>
    </source>
</evidence>
<dbReference type="InterPro" id="IPR007267">
    <property type="entry name" value="GtrA_DPMS_TM"/>
</dbReference>
<feature type="domain" description="GtrA/DPMS transmembrane" evidence="7">
    <location>
        <begin position="20"/>
        <end position="133"/>
    </location>
</feature>
<evidence type="ECO:0000256" key="5">
    <source>
        <dbReference type="ARBA" id="ARBA00023136"/>
    </source>
</evidence>
<comment type="similarity">
    <text evidence="2">Belongs to the GtrA family.</text>
</comment>
<keyword evidence="3 6" id="KW-0812">Transmembrane</keyword>
<evidence type="ECO:0000259" key="7">
    <source>
        <dbReference type="Pfam" id="PF04138"/>
    </source>
</evidence>
<evidence type="ECO:0000256" key="1">
    <source>
        <dbReference type="ARBA" id="ARBA00004141"/>
    </source>
</evidence>
<organism evidence="8 9">
    <name type="scientific">candidate division WWE3 bacterium CG22_combo_CG10-13_8_21_14_all_39_12</name>
    <dbReference type="NCBI Taxonomy" id="1975094"/>
    <lineage>
        <taxon>Bacteria</taxon>
        <taxon>Katanobacteria</taxon>
    </lineage>
</organism>
<sequence>MSKYLDYAKQKLPVRQILVYPFVGGFTTGLDLFLYWLLVDNFGVWYLHAAAVISPVTLTLNYTLHRAFTFQSTGKKRTQLTKYVGLVITNYLIGLGLLYVVVDVAGVHYFIGRLIVFGVIMIWNFLALKLVVFADSKG</sequence>
<gene>
    <name evidence="8" type="ORF">COX05_03450</name>
</gene>
<dbReference type="Proteomes" id="UP000228495">
    <property type="component" value="Unassembled WGS sequence"/>
</dbReference>
<dbReference type="InterPro" id="IPR051401">
    <property type="entry name" value="GtrA_CellWall_Glycosyl"/>
</dbReference>
<evidence type="ECO:0000256" key="3">
    <source>
        <dbReference type="ARBA" id="ARBA00022692"/>
    </source>
</evidence>
<dbReference type="AlphaFoldDB" id="A0A2H0BH71"/>
<protein>
    <recommendedName>
        <fullName evidence="7">GtrA/DPMS transmembrane domain-containing protein</fullName>
    </recommendedName>
</protein>
<feature type="transmembrane region" description="Helical" evidence="6">
    <location>
        <begin position="83"/>
        <end position="102"/>
    </location>
</feature>
<comment type="caution">
    <text evidence="8">The sequence shown here is derived from an EMBL/GenBank/DDBJ whole genome shotgun (WGS) entry which is preliminary data.</text>
</comment>
<evidence type="ECO:0000313" key="8">
    <source>
        <dbReference type="EMBL" id="PIP56358.1"/>
    </source>
</evidence>
<name>A0A2H0BH71_UNCKA</name>
<dbReference type="GO" id="GO:0000271">
    <property type="term" value="P:polysaccharide biosynthetic process"/>
    <property type="evidence" value="ECO:0007669"/>
    <property type="project" value="InterPro"/>
</dbReference>
<evidence type="ECO:0000256" key="2">
    <source>
        <dbReference type="ARBA" id="ARBA00009399"/>
    </source>
</evidence>
<accession>A0A2H0BH71</accession>
<feature type="transmembrane region" description="Helical" evidence="6">
    <location>
        <begin position="114"/>
        <end position="134"/>
    </location>
</feature>
<reference evidence="8 9" key="1">
    <citation type="submission" date="2017-09" db="EMBL/GenBank/DDBJ databases">
        <title>Depth-based differentiation of microbial function through sediment-hosted aquifers and enrichment of novel symbionts in the deep terrestrial subsurface.</title>
        <authorList>
            <person name="Probst A.J."/>
            <person name="Ladd B."/>
            <person name="Jarett J.K."/>
            <person name="Geller-Mcgrath D.E."/>
            <person name="Sieber C.M."/>
            <person name="Emerson J.B."/>
            <person name="Anantharaman K."/>
            <person name="Thomas B.C."/>
            <person name="Malmstrom R."/>
            <person name="Stieglmeier M."/>
            <person name="Klingl A."/>
            <person name="Woyke T."/>
            <person name="Ryan C.M."/>
            <person name="Banfield J.F."/>
        </authorList>
    </citation>
    <scope>NUCLEOTIDE SEQUENCE [LARGE SCALE GENOMIC DNA]</scope>
    <source>
        <strain evidence="8">CG22_combo_CG10-13_8_21_14_all_39_12</strain>
    </source>
</reference>
<feature type="transmembrane region" description="Helical" evidence="6">
    <location>
        <begin position="17"/>
        <end position="38"/>
    </location>
</feature>
<comment type="subcellular location">
    <subcellularLocation>
        <location evidence="1">Membrane</location>
        <topology evidence="1">Multi-pass membrane protein</topology>
    </subcellularLocation>
</comment>
<feature type="transmembrane region" description="Helical" evidence="6">
    <location>
        <begin position="44"/>
        <end position="62"/>
    </location>
</feature>